<evidence type="ECO:0000313" key="4">
    <source>
        <dbReference type="EMBL" id="MFC4557422.1"/>
    </source>
</evidence>
<feature type="chain" id="PRO_5046989172" evidence="2">
    <location>
        <begin position="22"/>
        <end position="146"/>
    </location>
</feature>
<evidence type="ECO:0000259" key="3">
    <source>
        <dbReference type="Pfam" id="PF14478"/>
    </source>
</evidence>
<keyword evidence="5" id="KW-1185">Reference proteome</keyword>
<feature type="region of interest" description="Disordered" evidence="1">
    <location>
        <begin position="29"/>
        <end position="56"/>
    </location>
</feature>
<keyword evidence="2" id="KW-0732">Signal</keyword>
<feature type="domain" description="Transcobalamin-like C-terminal" evidence="3">
    <location>
        <begin position="79"/>
        <end position="144"/>
    </location>
</feature>
<sequence>MKKKFFRVSALLFLIIGLLVGCGTDNQEQEQSQASNQNESTQSSGENTEQKSEDTVTVTISKNNGEKQIKEKEIEIKDGAILMEVMKENFEIKEDGGFITSINGIAPGKDEKKAWMYTVNGEMAKVGATELELSPGDKVVFDLQAY</sequence>
<comment type="caution">
    <text evidence="4">The sequence shown here is derived from an EMBL/GenBank/DDBJ whole genome shotgun (WGS) entry which is preliminary data.</text>
</comment>
<evidence type="ECO:0000313" key="5">
    <source>
        <dbReference type="Proteomes" id="UP001595989"/>
    </source>
</evidence>
<organism evidence="4 5">
    <name type="scientific">Virgibacillus kekensis</name>
    <dbReference type="NCBI Taxonomy" id="202261"/>
    <lineage>
        <taxon>Bacteria</taxon>
        <taxon>Bacillati</taxon>
        <taxon>Bacillota</taxon>
        <taxon>Bacilli</taxon>
        <taxon>Bacillales</taxon>
        <taxon>Bacillaceae</taxon>
        <taxon>Virgibacillus</taxon>
    </lineage>
</organism>
<dbReference type="EMBL" id="JBHSFU010000003">
    <property type="protein sequence ID" value="MFC4557422.1"/>
    <property type="molecule type" value="Genomic_DNA"/>
</dbReference>
<dbReference type="PROSITE" id="PS51257">
    <property type="entry name" value="PROKAR_LIPOPROTEIN"/>
    <property type="match status" value="1"/>
</dbReference>
<accession>A0ABV9DF95</accession>
<protein>
    <submittedName>
        <fullName evidence="4">DUF4430 domain-containing protein</fullName>
    </submittedName>
</protein>
<gene>
    <name evidence="4" type="ORF">ACFO3D_04270</name>
</gene>
<reference evidence="5" key="1">
    <citation type="journal article" date="2019" name="Int. J. Syst. Evol. Microbiol.">
        <title>The Global Catalogue of Microorganisms (GCM) 10K type strain sequencing project: providing services to taxonomists for standard genome sequencing and annotation.</title>
        <authorList>
            <consortium name="The Broad Institute Genomics Platform"/>
            <consortium name="The Broad Institute Genome Sequencing Center for Infectious Disease"/>
            <person name="Wu L."/>
            <person name="Ma J."/>
        </authorList>
    </citation>
    <scope>NUCLEOTIDE SEQUENCE [LARGE SCALE GENOMIC DNA]</scope>
    <source>
        <strain evidence="5">CGMCC 4.7426</strain>
    </source>
</reference>
<evidence type="ECO:0000256" key="2">
    <source>
        <dbReference type="SAM" id="SignalP"/>
    </source>
</evidence>
<proteinExistence type="predicted"/>
<feature type="signal peptide" evidence="2">
    <location>
        <begin position="1"/>
        <end position="21"/>
    </location>
</feature>
<dbReference type="Proteomes" id="UP001595989">
    <property type="component" value="Unassembled WGS sequence"/>
</dbReference>
<feature type="compositionally biased region" description="Low complexity" evidence="1">
    <location>
        <begin position="29"/>
        <end position="44"/>
    </location>
</feature>
<evidence type="ECO:0000256" key="1">
    <source>
        <dbReference type="SAM" id="MobiDB-lite"/>
    </source>
</evidence>
<dbReference type="Gene3D" id="2.170.130.30">
    <property type="match status" value="1"/>
</dbReference>
<dbReference type="RefSeq" id="WP_390293375.1">
    <property type="nucleotide sequence ID" value="NZ_JBHSFU010000003.1"/>
</dbReference>
<name>A0ABV9DF95_9BACI</name>
<dbReference type="Pfam" id="PF14478">
    <property type="entry name" value="DUF4430"/>
    <property type="match status" value="1"/>
</dbReference>
<dbReference type="InterPro" id="IPR027954">
    <property type="entry name" value="Transcobalamin-like_C"/>
</dbReference>